<keyword evidence="3" id="KW-1185">Reference proteome</keyword>
<dbReference type="InterPro" id="IPR044855">
    <property type="entry name" value="CoA-Trfase_III_dom3_sf"/>
</dbReference>
<dbReference type="PANTHER" id="PTHR48207:SF3">
    <property type="entry name" value="SUCCINATE--HYDROXYMETHYLGLUTARATE COA-TRANSFERASE"/>
    <property type="match status" value="1"/>
</dbReference>
<evidence type="ECO:0000313" key="2">
    <source>
        <dbReference type="EMBL" id="MDE8653286.1"/>
    </source>
</evidence>
<proteinExistence type="predicted"/>
<dbReference type="SUPFAM" id="SSF89796">
    <property type="entry name" value="CoA-transferase family III (CaiB/BaiF)"/>
    <property type="match status" value="1"/>
</dbReference>
<dbReference type="EMBL" id="JARESE010000056">
    <property type="protein sequence ID" value="MDE8653286.1"/>
    <property type="molecule type" value="Genomic_DNA"/>
</dbReference>
<gene>
    <name evidence="2" type="ORF">PYV00_16425</name>
</gene>
<sequence>MTAQTTAHPAGALAGLTVIETAERVSGEYTAKLLADLGATVIKIEAPGGAPTRRMGPFKAGESALFAYLNANKKSVVLDLANPGERALLDRLLARADALVDDHDEPWAETHALSPAVIAQAHPRLVHCIVTPFGQGAPPEWQTARPINVINAGGWAYHSPSETPNDKPPLKGAGRFLSDYEAGIDAALCVMASLLRQRRTGMGQFIDISEVEVQLNRIDCVLDRMIAGEADPSAARTAYDMGGPGTSFACKDGHVFLFMTTRGHWNALRGLMGDPAWAREFREDWLEFDCVPANVARFRQHFAAWIAGQDKLPITEAAQKAGVAMVPVNTAADLPRHEQFEHRGFFQQAGHPVFGPVAYPTACYRMSATPVRIASAAPALGADNREVEASDADA</sequence>
<evidence type="ECO:0000256" key="1">
    <source>
        <dbReference type="ARBA" id="ARBA00022679"/>
    </source>
</evidence>
<keyword evidence="1 2" id="KW-0808">Transferase</keyword>
<reference evidence="2 3" key="1">
    <citation type="submission" date="2023-03" db="EMBL/GenBank/DDBJ databases">
        <title>NovoSphingobium album sp. nov. isolated from polycyclic aromatic hydrocarbons- and heavy-metal polluted soil.</title>
        <authorList>
            <person name="Liu Z."/>
            <person name="Wang K."/>
        </authorList>
    </citation>
    <scope>NUCLEOTIDE SEQUENCE [LARGE SCALE GENOMIC DNA]</scope>
    <source>
        <strain evidence="2 3">H3SJ31-1</strain>
    </source>
</reference>
<dbReference type="Gene3D" id="3.40.50.10540">
    <property type="entry name" value="Crotonobetainyl-coa:carnitine coa-transferase, domain 1"/>
    <property type="match status" value="1"/>
</dbReference>
<dbReference type="InterPro" id="IPR023606">
    <property type="entry name" value="CoA-Trfase_III_dom_1_sf"/>
</dbReference>
<comment type="caution">
    <text evidence="2">The sequence shown here is derived from an EMBL/GenBank/DDBJ whole genome shotgun (WGS) entry which is preliminary data.</text>
</comment>
<name>A0ABT5WTT1_9SPHN</name>
<dbReference type="GO" id="GO:0016740">
    <property type="term" value="F:transferase activity"/>
    <property type="evidence" value="ECO:0007669"/>
    <property type="project" value="UniProtKB-KW"/>
</dbReference>
<protein>
    <submittedName>
        <fullName evidence="2">CoA transferase</fullName>
    </submittedName>
</protein>
<dbReference type="PANTHER" id="PTHR48207">
    <property type="entry name" value="SUCCINATE--HYDROXYMETHYLGLUTARATE COA-TRANSFERASE"/>
    <property type="match status" value="1"/>
</dbReference>
<dbReference type="InterPro" id="IPR050483">
    <property type="entry name" value="CoA-transferase_III_domain"/>
</dbReference>
<dbReference type="Proteomes" id="UP001216253">
    <property type="component" value="Unassembled WGS sequence"/>
</dbReference>
<dbReference type="Gene3D" id="3.30.1540.10">
    <property type="entry name" value="formyl-coa transferase, domain 3"/>
    <property type="match status" value="1"/>
</dbReference>
<accession>A0ABT5WTT1</accession>
<dbReference type="Pfam" id="PF02515">
    <property type="entry name" value="CoA_transf_3"/>
    <property type="match status" value="1"/>
</dbReference>
<organism evidence="2 3">
    <name type="scientific">Novosphingobium album</name>
    <name type="common">ex Liu et al. 2023</name>
    <dbReference type="NCBI Taxonomy" id="3031130"/>
    <lineage>
        <taxon>Bacteria</taxon>
        <taxon>Pseudomonadati</taxon>
        <taxon>Pseudomonadota</taxon>
        <taxon>Alphaproteobacteria</taxon>
        <taxon>Sphingomonadales</taxon>
        <taxon>Sphingomonadaceae</taxon>
        <taxon>Novosphingobium</taxon>
    </lineage>
</organism>
<evidence type="ECO:0000313" key="3">
    <source>
        <dbReference type="Proteomes" id="UP001216253"/>
    </source>
</evidence>
<dbReference type="InterPro" id="IPR003673">
    <property type="entry name" value="CoA-Trfase_fam_III"/>
</dbReference>
<dbReference type="RefSeq" id="WP_275229396.1">
    <property type="nucleotide sequence ID" value="NZ_JARESE010000056.1"/>
</dbReference>